<feature type="region of interest" description="Disordered" evidence="1">
    <location>
        <begin position="77"/>
        <end position="178"/>
    </location>
</feature>
<accession>A0A5B0QRE7</accession>
<proteinExistence type="predicted"/>
<feature type="compositionally biased region" description="Polar residues" evidence="1">
    <location>
        <begin position="146"/>
        <end position="166"/>
    </location>
</feature>
<reference evidence="2 3" key="1">
    <citation type="submission" date="2019-05" db="EMBL/GenBank/DDBJ databases">
        <title>Emergence of the Ug99 lineage of the wheat stem rust pathogen through somatic hybridization.</title>
        <authorList>
            <person name="Li F."/>
            <person name="Upadhyaya N.M."/>
            <person name="Sperschneider J."/>
            <person name="Matny O."/>
            <person name="Nguyen-Phuc H."/>
            <person name="Mago R."/>
            <person name="Raley C."/>
            <person name="Miller M.E."/>
            <person name="Silverstein K.A.T."/>
            <person name="Henningsen E."/>
            <person name="Hirsch C.D."/>
            <person name="Visser B."/>
            <person name="Pretorius Z.A."/>
            <person name="Steffenson B.J."/>
            <person name="Schwessinger B."/>
            <person name="Dodds P.N."/>
            <person name="Figueroa M."/>
        </authorList>
    </citation>
    <scope>NUCLEOTIDE SEQUENCE [LARGE SCALE GENOMIC DNA]</scope>
    <source>
        <strain evidence="2 3">Ug99</strain>
    </source>
</reference>
<evidence type="ECO:0000313" key="3">
    <source>
        <dbReference type="Proteomes" id="UP000325313"/>
    </source>
</evidence>
<feature type="compositionally biased region" description="Low complexity" evidence="1">
    <location>
        <begin position="125"/>
        <end position="143"/>
    </location>
</feature>
<protein>
    <submittedName>
        <fullName evidence="2">Uncharacterized protein</fullName>
    </submittedName>
</protein>
<dbReference type="AlphaFoldDB" id="A0A5B0QRE7"/>
<name>A0A5B0QRE7_PUCGR</name>
<comment type="caution">
    <text evidence="2">The sequence shown here is derived from an EMBL/GenBank/DDBJ whole genome shotgun (WGS) entry which is preliminary data.</text>
</comment>
<evidence type="ECO:0000256" key="1">
    <source>
        <dbReference type="SAM" id="MobiDB-lite"/>
    </source>
</evidence>
<evidence type="ECO:0000313" key="2">
    <source>
        <dbReference type="EMBL" id="KAA1115729.1"/>
    </source>
</evidence>
<feature type="compositionally biased region" description="Low complexity" evidence="1">
    <location>
        <begin position="84"/>
        <end position="96"/>
    </location>
</feature>
<dbReference type="Proteomes" id="UP000325313">
    <property type="component" value="Unassembled WGS sequence"/>
</dbReference>
<dbReference type="EMBL" id="VDEP01000272">
    <property type="protein sequence ID" value="KAA1115729.1"/>
    <property type="molecule type" value="Genomic_DNA"/>
</dbReference>
<gene>
    <name evidence="2" type="ORF">PGTUg99_028971</name>
</gene>
<organism evidence="2 3">
    <name type="scientific">Puccinia graminis f. sp. tritici</name>
    <dbReference type="NCBI Taxonomy" id="56615"/>
    <lineage>
        <taxon>Eukaryota</taxon>
        <taxon>Fungi</taxon>
        <taxon>Dikarya</taxon>
        <taxon>Basidiomycota</taxon>
        <taxon>Pucciniomycotina</taxon>
        <taxon>Pucciniomycetes</taxon>
        <taxon>Pucciniales</taxon>
        <taxon>Pucciniaceae</taxon>
        <taxon>Puccinia</taxon>
    </lineage>
</organism>
<sequence length="178" mass="19555">MRMSDLAENKPVLENILLVPSTNQSLISITQLFNQEFKIIKTSHQYFKSISNRPAIGPPGANFDRPTSIFNIQQTRGLTPQFDPSSSINPSNTPPSHHLHLQNHMKMESSPKKKRGRKAQKDSMATPKTAKTLTAKTLTAPKPIESLTTPKPAESSNINNNSTPKSPESAPKKGFPGC</sequence>